<reference evidence="2" key="1">
    <citation type="submission" date="2022-10" db="EMBL/GenBank/DDBJ databases">
        <title>Culturing micro-colonial fungi from biological soil crusts in the Mojave desert and describing Neophaeococcomyces mojavensis, and introducing the new genera and species Taxawa tesnikishii.</title>
        <authorList>
            <person name="Kurbessoian T."/>
            <person name="Stajich J.E."/>
        </authorList>
    </citation>
    <scope>NUCLEOTIDE SEQUENCE</scope>
    <source>
        <strain evidence="2">TK_41</strain>
    </source>
</reference>
<evidence type="ECO:0000256" key="1">
    <source>
        <dbReference type="SAM" id="MobiDB-lite"/>
    </source>
</evidence>
<sequence>MPTRKQRRQGRSSSSTESVGSKGRGRPLKRAAELKSSRKDRTKQEQLISKSLAAEAVEAAKAATPKPRILSQMEQFPNEVLHPIFFYCLELNLPRASPHLAERFSDRKIYTALVLLAYYEAESEAGILETEHFETKHFEPAKYRRIVRDERVRLQESIVRCRWFNLDLFETCLPILSRLKMVECWCREERALKAMIRRRSPTRQATLPSLDINLLLPNLADTPATELYFRARMQHYREEIERNDQLQPPGCFDPTIGPCDDNGCLPFIITTTGWSENGFPATRQGRTVLTVRVLPDQLLQGAPWTDSKIRMLLYLRQGLRYEAHDRNLIVSLDAVFSGMANAITEGNGRALLVLLELFVTVLKYPATVRDETSDPIYPSLNVLPMSLFHLACQRAAPTAREPFGIMPLLFRAGVEGIPADDVVMTRWATHVLSSSSSSHEEVRLAQWLLFHMEKRGSTTGTSHLSDGDYVYRQPPNGLPFTNRVGYLRQDCPTDIPWSINPTHERVRFD</sequence>
<feature type="compositionally biased region" description="Basic residues" evidence="1">
    <location>
        <begin position="1"/>
        <end position="10"/>
    </location>
</feature>
<dbReference type="EMBL" id="JAPDRK010000003">
    <property type="protein sequence ID" value="KAJ9614583.1"/>
    <property type="molecule type" value="Genomic_DNA"/>
</dbReference>
<organism evidence="2 3">
    <name type="scientific">Cladophialophora chaetospira</name>
    <dbReference type="NCBI Taxonomy" id="386627"/>
    <lineage>
        <taxon>Eukaryota</taxon>
        <taxon>Fungi</taxon>
        <taxon>Dikarya</taxon>
        <taxon>Ascomycota</taxon>
        <taxon>Pezizomycotina</taxon>
        <taxon>Eurotiomycetes</taxon>
        <taxon>Chaetothyriomycetidae</taxon>
        <taxon>Chaetothyriales</taxon>
        <taxon>Herpotrichiellaceae</taxon>
        <taxon>Cladophialophora</taxon>
    </lineage>
</organism>
<accession>A0AA38XK75</accession>
<gene>
    <name evidence="2" type="ORF">H2200_002720</name>
</gene>
<feature type="compositionally biased region" description="Low complexity" evidence="1">
    <location>
        <begin position="11"/>
        <end position="21"/>
    </location>
</feature>
<feature type="compositionally biased region" description="Basic and acidic residues" evidence="1">
    <location>
        <begin position="30"/>
        <end position="44"/>
    </location>
</feature>
<comment type="caution">
    <text evidence="2">The sequence shown here is derived from an EMBL/GenBank/DDBJ whole genome shotgun (WGS) entry which is preliminary data.</text>
</comment>
<keyword evidence="3" id="KW-1185">Reference proteome</keyword>
<name>A0AA38XK75_9EURO</name>
<proteinExistence type="predicted"/>
<evidence type="ECO:0000313" key="3">
    <source>
        <dbReference type="Proteomes" id="UP001172673"/>
    </source>
</evidence>
<feature type="region of interest" description="Disordered" evidence="1">
    <location>
        <begin position="1"/>
        <end position="46"/>
    </location>
</feature>
<protein>
    <submittedName>
        <fullName evidence="2">Uncharacterized protein</fullName>
    </submittedName>
</protein>
<evidence type="ECO:0000313" key="2">
    <source>
        <dbReference type="EMBL" id="KAJ9614583.1"/>
    </source>
</evidence>
<dbReference type="Proteomes" id="UP001172673">
    <property type="component" value="Unassembled WGS sequence"/>
</dbReference>
<dbReference type="AlphaFoldDB" id="A0AA38XK75"/>